<evidence type="ECO:0000256" key="7">
    <source>
        <dbReference type="ARBA" id="ARBA00022824"/>
    </source>
</evidence>
<evidence type="ECO:0000256" key="2">
    <source>
        <dbReference type="ARBA" id="ARBA00004922"/>
    </source>
</evidence>
<feature type="transmembrane region" description="Helical" evidence="10">
    <location>
        <begin position="253"/>
        <end position="273"/>
    </location>
</feature>
<dbReference type="GO" id="GO:0005789">
    <property type="term" value="C:endoplasmic reticulum membrane"/>
    <property type="evidence" value="ECO:0007669"/>
    <property type="project" value="UniProtKB-SubCell"/>
</dbReference>
<evidence type="ECO:0000256" key="6">
    <source>
        <dbReference type="ARBA" id="ARBA00022692"/>
    </source>
</evidence>
<feature type="transmembrane region" description="Helical" evidence="10">
    <location>
        <begin position="432"/>
        <end position="451"/>
    </location>
</feature>
<comment type="similarity">
    <text evidence="3 10">Belongs to the ALG6/ALG8 glucosyltransferase family.</text>
</comment>
<sequence>MGNTMDGLQDPKFMRSSPPSQWIRFLIQSHTLWTSPLVILLFASLIRFAVSVYPYSGFNKPLMFGDYEAQRHWMEITIHLSPQQWYWYDLEWWGLDYPPLTAYHSWLCGKIGHLIEPSWFALDTSRGYESPASKFFMRSTVYFSELFLYVPAVYAFCQLVYGSQGFFKKHVAAILILLQPALLMIDHGHFQFNSVMLAFSLWSFVCFLSKHYVLGAIAFCLSLGFKQMALYYSPAVFAYLLGRCFVEERGFLLFIKLGVTVVATFSALVYPWIGSLEQLGQLVHRIFPVARGLYEDKVANVWCALNIVVKLRHHMSTEATVKLSLVATLCAVIPIAIQLGLNPSRRRFIYALVNSSLAFFLLSFQVHEKSILLPLLPVSLLFIEEPVASNVMLNTAMFSMYPLLHREKLVLPYFITTILWNWLSGIQNMEGVLARCLIWGPQALFVTWYACHSFIPPPQPLPDLYAVLNAILSCGIFTMLLFYFVYRQFTLSSVSLSAKKEKNQ</sequence>
<reference evidence="11 12" key="1">
    <citation type="submission" date="2016-07" db="EMBL/GenBank/DDBJ databases">
        <title>Pervasive Adenine N6-methylation of Active Genes in Fungi.</title>
        <authorList>
            <consortium name="DOE Joint Genome Institute"/>
            <person name="Mondo S.J."/>
            <person name="Dannebaum R.O."/>
            <person name="Kuo R.C."/>
            <person name="Labutti K."/>
            <person name="Haridas S."/>
            <person name="Kuo A."/>
            <person name="Salamov A."/>
            <person name="Ahrendt S.R."/>
            <person name="Lipzen A."/>
            <person name="Sullivan W."/>
            <person name="Andreopoulos W.B."/>
            <person name="Clum A."/>
            <person name="Lindquist E."/>
            <person name="Daum C."/>
            <person name="Ramamoorthy G.K."/>
            <person name="Gryganskyi A."/>
            <person name="Culley D."/>
            <person name="Magnuson J.K."/>
            <person name="James T.Y."/>
            <person name="O'Malley M.A."/>
            <person name="Stajich J.E."/>
            <person name="Spatafora J.W."/>
            <person name="Visel A."/>
            <person name="Grigoriev I.V."/>
        </authorList>
    </citation>
    <scope>NUCLEOTIDE SEQUENCE [LARGE SCALE GENOMIC DNA]</scope>
    <source>
        <strain evidence="11 12">NRRL 3301</strain>
    </source>
</reference>
<dbReference type="Pfam" id="PF03155">
    <property type="entry name" value="Alg6_Alg8"/>
    <property type="match status" value="1"/>
</dbReference>
<evidence type="ECO:0000256" key="3">
    <source>
        <dbReference type="ARBA" id="ARBA00008715"/>
    </source>
</evidence>
<evidence type="ECO:0000256" key="8">
    <source>
        <dbReference type="ARBA" id="ARBA00022989"/>
    </source>
</evidence>
<dbReference type="UniPathway" id="UPA00378"/>
<keyword evidence="8 10" id="KW-1133">Transmembrane helix</keyword>
<feature type="transmembrane region" description="Helical" evidence="10">
    <location>
        <begin position="409"/>
        <end position="426"/>
    </location>
</feature>
<dbReference type="OrthoDB" id="5589195at2759"/>
<protein>
    <recommendedName>
        <fullName evidence="10">Alpha-1,3-glucosyltransferase</fullName>
        <ecNumber evidence="10">2.4.1.-</ecNumber>
    </recommendedName>
</protein>
<evidence type="ECO:0000313" key="12">
    <source>
        <dbReference type="Proteomes" id="UP000242146"/>
    </source>
</evidence>
<keyword evidence="5 10" id="KW-0808">Transferase</keyword>
<feature type="transmembrane region" description="Helical" evidence="10">
    <location>
        <begin position="348"/>
        <end position="367"/>
    </location>
</feature>
<dbReference type="STRING" id="101127.A0A1X2GV79"/>
<keyword evidence="7 10" id="KW-0256">Endoplasmic reticulum</keyword>
<gene>
    <name evidence="11" type="ORF">DM01DRAFT_1331416</name>
</gene>
<comment type="subcellular location">
    <subcellularLocation>
        <location evidence="1 10">Endoplasmic reticulum membrane</location>
        <topology evidence="1 10">Multi-pass membrane protein</topology>
    </subcellularLocation>
</comment>
<evidence type="ECO:0000256" key="10">
    <source>
        <dbReference type="RuleBase" id="RU363110"/>
    </source>
</evidence>
<comment type="caution">
    <text evidence="11">The sequence shown here is derived from an EMBL/GenBank/DDBJ whole genome shotgun (WGS) entry which is preliminary data.</text>
</comment>
<dbReference type="GO" id="GO:0009060">
    <property type="term" value="P:aerobic respiration"/>
    <property type="evidence" value="ECO:0007669"/>
    <property type="project" value="EnsemblFungi"/>
</dbReference>
<feature type="transmembrane region" description="Helical" evidence="10">
    <location>
        <begin position="323"/>
        <end position="341"/>
    </location>
</feature>
<feature type="transmembrane region" description="Helical" evidence="10">
    <location>
        <begin position="141"/>
        <end position="161"/>
    </location>
</feature>
<feature type="transmembrane region" description="Helical" evidence="10">
    <location>
        <begin position="230"/>
        <end position="246"/>
    </location>
</feature>
<dbReference type="GO" id="GO:0042281">
    <property type="term" value="F:dolichyl pyrophosphate Man9GlcNAc2 alpha-1,3-glucosyltransferase activity"/>
    <property type="evidence" value="ECO:0007669"/>
    <property type="project" value="EnsemblFungi"/>
</dbReference>
<evidence type="ECO:0000256" key="1">
    <source>
        <dbReference type="ARBA" id="ARBA00004477"/>
    </source>
</evidence>
<evidence type="ECO:0000256" key="9">
    <source>
        <dbReference type="ARBA" id="ARBA00023136"/>
    </source>
</evidence>
<dbReference type="AlphaFoldDB" id="A0A1X2GV79"/>
<dbReference type="Proteomes" id="UP000242146">
    <property type="component" value="Unassembled WGS sequence"/>
</dbReference>
<dbReference type="PANTHER" id="PTHR12413:SF1">
    <property type="entry name" value="DOLICHYL PYROPHOSPHATE MAN9GLCNAC2 ALPHA-1,3-GLUCOSYLTRANSFERASE"/>
    <property type="match status" value="1"/>
</dbReference>
<feature type="transmembrane region" description="Helical" evidence="10">
    <location>
        <begin position="32"/>
        <end position="53"/>
    </location>
</feature>
<dbReference type="PANTHER" id="PTHR12413">
    <property type="entry name" value="DOLICHYL GLYCOSYLTRANSFERASE"/>
    <property type="match status" value="1"/>
</dbReference>
<keyword evidence="12" id="KW-1185">Reference proteome</keyword>
<dbReference type="GO" id="GO:0018279">
    <property type="term" value="P:protein N-linked glycosylation via asparagine"/>
    <property type="evidence" value="ECO:0007669"/>
    <property type="project" value="EnsemblFungi"/>
</dbReference>
<keyword evidence="4 10" id="KW-0328">Glycosyltransferase</keyword>
<evidence type="ECO:0000256" key="4">
    <source>
        <dbReference type="ARBA" id="ARBA00022676"/>
    </source>
</evidence>
<evidence type="ECO:0000313" key="11">
    <source>
        <dbReference type="EMBL" id="ORX61940.1"/>
    </source>
</evidence>
<name>A0A1X2GV79_9FUNG</name>
<feature type="transmembrane region" description="Helical" evidence="10">
    <location>
        <begin position="167"/>
        <end position="185"/>
    </location>
</feature>
<keyword evidence="9 10" id="KW-0472">Membrane</keyword>
<feature type="transmembrane region" description="Helical" evidence="10">
    <location>
        <begin position="197"/>
        <end position="224"/>
    </location>
</feature>
<organism evidence="11 12">
    <name type="scientific">Hesseltinella vesiculosa</name>
    <dbReference type="NCBI Taxonomy" id="101127"/>
    <lineage>
        <taxon>Eukaryota</taxon>
        <taxon>Fungi</taxon>
        <taxon>Fungi incertae sedis</taxon>
        <taxon>Mucoromycota</taxon>
        <taxon>Mucoromycotina</taxon>
        <taxon>Mucoromycetes</taxon>
        <taxon>Mucorales</taxon>
        <taxon>Cunninghamellaceae</taxon>
        <taxon>Hesseltinella</taxon>
    </lineage>
</organism>
<accession>A0A1X2GV79</accession>
<dbReference type="EMBL" id="MCGT01000002">
    <property type="protein sequence ID" value="ORX61940.1"/>
    <property type="molecule type" value="Genomic_DNA"/>
</dbReference>
<evidence type="ECO:0000256" key="5">
    <source>
        <dbReference type="ARBA" id="ARBA00022679"/>
    </source>
</evidence>
<dbReference type="EC" id="2.4.1.-" evidence="10"/>
<dbReference type="InterPro" id="IPR004856">
    <property type="entry name" value="Glyco_trans_ALG6/ALG8"/>
</dbReference>
<keyword evidence="6 10" id="KW-0812">Transmembrane</keyword>
<proteinExistence type="inferred from homology"/>
<feature type="transmembrane region" description="Helical" evidence="10">
    <location>
        <begin position="463"/>
        <end position="486"/>
    </location>
</feature>
<comment type="pathway">
    <text evidence="2 10">Protein modification; protein glycosylation.</text>
</comment>